<dbReference type="InterPro" id="IPR004182">
    <property type="entry name" value="GRAM"/>
</dbReference>
<keyword evidence="4" id="KW-1185">Reference proteome</keyword>
<reference evidence="3 4" key="1">
    <citation type="journal article" date="2022" name="Nat. Plants">
        <title>Genomes of leafy and leafless Platanthera orchids illuminate the evolution of mycoheterotrophy.</title>
        <authorList>
            <person name="Li M.H."/>
            <person name="Liu K.W."/>
            <person name="Li Z."/>
            <person name="Lu H.C."/>
            <person name="Ye Q.L."/>
            <person name="Zhang D."/>
            <person name="Wang J.Y."/>
            <person name="Li Y.F."/>
            <person name="Zhong Z.M."/>
            <person name="Liu X."/>
            <person name="Yu X."/>
            <person name="Liu D.K."/>
            <person name="Tu X.D."/>
            <person name="Liu B."/>
            <person name="Hao Y."/>
            <person name="Liao X.Y."/>
            <person name="Jiang Y.T."/>
            <person name="Sun W.H."/>
            <person name="Chen J."/>
            <person name="Chen Y.Q."/>
            <person name="Ai Y."/>
            <person name="Zhai J.W."/>
            <person name="Wu S.S."/>
            <person name="Zhou Z."/>
            <person name="Hsiao Y.Y."/>
            <person name="Wu W.L."/>
            <person name="Chen Y.Y."/>
            <person name="Lin Y.F."/>
            <person name="Hsu J.L."/>
            <person name="Li C.Y."/>
            <person name="Wang Z.W."/>
            <person name="Zhao X."/>
            <person name="Zhong W.Y."/>
            <person name="Ma X.K."/>
            <person name="Ma L."/>
            <person name="Huang J."/>
            <person name="Chen G.Z."/>
            <person name="Huang M.Z."/>
            <person name="Huang L."/>
            <person name="Peng D.H."/>
            <person name="Luo Y.B."/>
            <person name="Zou S.Q."/>
            <person name="Chen S.P."/>
            <person name="Lan S."/>
            <person name="Tsai W.C."/>
            <person name="Van de Peer Y."/>
            <person name="Liu Z.J."/>
        </authorList>
    </citation>
    <scope>NUCLEOTIDE SEQUENCE [LARGE SCALE GENOMIC DNA]</scope>
    <source>
        <strain evidence="3">Lor288</strain>
    </source>
</reference>
<dbReference type="EMBL" id="JBBWWR010000017">
    <property type="protein sequence ID" value="KAK8945900.1"/>
    <property type="molecule type" value="Genomic_DNA"/>
</dbReference>
<dbReference type="InterPro" id="IPR037848">
    <property type="entry name" value="GEM-like"/>
</dbReference>
<proteinExistence type="inferred from homology"/>
<sequence>MKQSSGPVIGIPVTSATGKPSVHEPIVAYGRSAQFGESHLKQSNHKISLQIAEGLELIIHLINKFRRKADNLAKGIRDHVSLGPGVTETVKGKLKLGTRILQAGGIERVFKKSFSIVEDERLEKAFQCHLSTTAGPIPGLLFISTEKIAFLSERSLIIQSPKGNVTRIPYKVLIPLRRIKCVNPSENSSKPNQKYIQIETTDNFEFWFMGFVRYQRSFENLQQAISESQMSFMQ</sequence>
<dbReference type="Proteomes" id="UP001412067">
    <property type="component" value="Unassembled WGS sequence"/>
</dbReference>
<organism evidence="3 4">
    <name type="scientific">Platanthera guangdongensis</name>
    <dbReference type="NCBI Taxonomy" id="2320717"/>
    <lineage>
        <taxon>Eukaryota</taxon>
        <taxon>Viridiplantae</taxon>
        <taxon>Streptophyta</taxon>
        <taxon>Embryophyta</taxon>
        <taxon>Tracheophyta</taxon>
        <taxon>Spermatophyta</taxon>
        <taxon>Magnoliopsida</taxon>
        <taxon>Liliopsida</taxon>
        <taxon>Asparagales</taxon>
        <taxon>Orchidaceae</taxon>
        <taxon>Orchidoideae</taxon>
        <taxon>Orchideae</taxon>
        <taxon>Orchidinae</taxon>
        <taxon>Platanthera</taxon>
    </lineage>
</organism>
<evidence type="ECO:0000313" key="4">
    <source>
        <dbReference type="Proteomes" id="UP001412067"/>
    </source>
</evidence>
<dbReference type="SMART" id="SM00568">
    <property type="entry name" value="GRAM"/>
    <property type="match status" value="1"/>
</dbReference>
<evidence type="ECO:0000313" key="3">
    <source>
        <dbReference type="EMBL" id="KAK8945900.1"/>
    </source>
</evidence>
<gene>
    <name evidence="3" type="ORF">KSP40_PGU011415</name>
</gene>
<evidence type="ECO:0000256" key="1">
    <source>
        <dbReference type="ARBA" id="ARBA00009414"/>
    </source>
</evidence>
<comment type="caution">
    <text evidence="3">The sequence shown here is derived from an EMBL/GenBank/DDBJ whole genome shotgun (WGS) entry which is preliminary data.</text>
</comment>
<dbReference type="InterPro" id="IPR011993">
    <property type="entry name" value="PH-like_dom_sf"/>
</dbReference>
<feature type="domain" description="GRAM" evidence="2">
    <location>
        <begin position="108"/>
        <end position="186"/>
    </location>
</feature>
<accession>A0ABR2LNM8</accession>
<dbReference type="Gene3D" id="2.30.29.30">
    <property type="entry name" value="Pleckstrin-homology domain (PH domain)/Phosphotyrosine-binding domain (PTB)"/>
    <property type="match status" value="1"/>
</dbReference>
<name>A0ABR2LNM8_9ASPA</name>
<comment type="similarity">
    <text evidence="1">Belongs to the GEM family.</text>
</comment>
<dbReference type="Pfam" id="PF02893">
    <property type="entry name" value="GRAM"/>
    <property type="match status" value="1"/>
</dbReference>
<evidence type="ECO:0000259" key="2">
    <source>
        <dbReference type="SMART" id="SM00568"/>
    </source>
</evidence>
<protein>
    <submittedName>
        <fullName evidence="3">GEM-like protein 8</fullName>
    </submittedName>
</protein>
<dbReference type="PANTHER" id="PTHR31969">
    <property type="entry name" value="GEM-LIKE PROTEIN 2"/>
    <property type="match status" value="1"/>
</dbReference>